<feature type="region of interest" description="Disordered" evidence="1">
    <location>
        <begin position="1"/>
        <end position="23"/>
    </location>
</feature>
<accession>A0A7C9KH10</accession>
<proteinExistence type="predicted"/>
<dbReference type="AlphaFoldDB" id="A0A7C9KH10"/>
<dbReference type="Proteomes" id="UP000481739">
    <property type="component" value="Unassembled WGS sequence"/>
</dbReference>
<organism evidence="2 3">
    <name type="scientific">Photorhabdus khanii</name>
    <dbReference type="NCBI Taxonomy" id="1004150"/>
    <lineage>
        <taxon>Bacteria</taxon>
        <taxon>Pseudomonadati</taxon>
        <taxon>Pseudomonadota</taxon>
        <taxon>Gammaproteobacteria</taxon>
        <taxon>Enterobacterales</taxon>
        <taxon>Morganellaceae</taxon>
        <taxon>Photorhabdus</taxon>
    </lineage>
</organism>
<comment type="caution">
    <text evidence="2">The sequence shown here is derived from an EMBL/GenBank/DDBJ whole genome shotgun (WGS) entry which is preliminary data.</text>
</comment>
<evidence type="ECO:0000313" key="3">
    <source>
        <dbReference type="Proteomes" id="UP000481739"/>
    </source>
</evidence>
<evidence type="ECO:0000313" key="2">
    <source>
        <dbReference type="EMBL" id="MQL49184.1"/>
    </source>
</evidence>
<evidence type="ECO:0000256" key="1">
    <source>
        <dbReference type="SAM" id="MobiDB-lite"/>
    </source>
</evidence>
<name>A0A7C9KH10_9GAMM</name>
<protein>
    <submittedName>
        <fullName evidence="2">Uncharacterized protein</fullName>
    </submittedName>
</protein>
<reference evidence="2 3" key="1">
    <citation type="journal article" date="2019" name="Nature">
        <title>A new antibiotic selectively kills Gram-negative pathogens.</title>
        <authorList>
            <person name="Imai Y."/>
            <person name="Meyer K.J."/>
            <person name="Iinishi A."/>
            <person name="Favre-Godal Q."/>
            <person name="Green R."/>
            <person name="Manuse S."/>
            <person name="Caboni M."/>
            <person name="Mori M."/>
            <person name="Niles S."/>
            <person name="Ghiglieri M."/>
            <person name="Honrao C."/>
            <person name="Ma X."/>
            <person name="Guo J.J."/>
            <person name="Makriyannis A."/>
            <person name="Linares-Otoya L."/>
            <person name="Boehringer N."/>
            <person name="Wuisan Z.G."/>
            <person name="Kaur H."/>
            <person name="Wu R."/>
            <person name="Mateus A."/>
            <person name="Typas A."/>
            <person name="Savitski M.M."/>
            <person name="Espinoza J.L."/>
            <person name="O'Rourke A."/>
            <person name="Nelson K.E."/>
            <person name="Hiller S."/>
            <person name="Noinaj N."/>
            <person name="Schaeberle T.F."/>
            <person name="D'Onofrio A."/>
            <person name="Lewis K."/>
        </authorList>
    </citation>
    <scope>NUCLEOTIDE SEQUENCE [LARGE SCALE GENOMIC DNA]</scope>
    <source>
        <strain evidence="2 3">HGB 1456</strain>
    </source>
</reference>
<dbReference type="EMBL" id="WHZZ01000005">
    <property type="protein sequence ID" value="MQL49184.1"/>
    <property type="molecule type" value="Genomic_DNA"/>
</dbReference>
<sequence length="93" mass="10502">MGEFFKQPGFGSDLKSGSKKTSQIYQGQTVYKASSDINENIRKGDQFYLDGKHKNHLEVFDRRGKFVHVLNLDGSINPSKTKVAEAEGRRLPK</sequence>
<gene>
    <name evidence="2" type="ORF">GEA64_14980</name>
</gene>